<reference evidence="2 3" key="1">
    <citation type="submission" date="2016-08" db="EMBL/GenBank/DDBJ databases">
        <title>Genomes of anaerobic fungi encode conserved fungal cellulosomes for biomass hydrolysis.</title>
        <authorList>
            <consortium name="DOE Joint Genome Institute"/>
            <person name="Haitjema C.H."/>
            <person name="Gilmore S.P."/>
            <person name="Henske J.K."/>
            <person name="Solomon K.V."/>
            <person name="De Groot R."/>
            <person name="Kuo A."/>
            <person name="Mondo S.J."/>
            <person name="Salamov A.A."/>
            <person name="Labutti K."/>
            <person name="Zhao Z."/>
            <person name="Chiniquy J."/>
            <person name="Barry K."/>
            <person name="Brewer H.M."/>
            <person name="Purvine S.O."/>
            <person name="Wright A.T."/>
            <person name="Boxma B."/>
            <person name="Van Alen T."/>
            <person name="Hackstein J.H."/>
            <person name="Baker S.E."/>
            <person name="Grigoriev I.V."/>
            <person name="O'Malley M.A."/>
        </authorList>
    </citation>
    <scope>NUCLEOTIDE SEQUENCE [LARGE SCALE GENOMIC DNA]</scope>
    <source>
        <strain evidence="3">finn</strain>
    </source>
</reference>
<accession>A0A1Y1VDH1</accession>
<gene>
    <name evidence="2" type="ORF">BCR36DRAFT_222543</name>
</gene>
<name>A0A1Y1VDH1_9FUNG</name>
<protein>
    <submittedName>
        <fullName evidence="2">Uncharacterized protein</fullName>
    </submittedName>
</protein>
<feature type="compositionally biased region" description="Low complexity" evidence="1">
    <location>
        <begin position="60"/>
        <end position="90"/>
    </location>
</feature>
<evidence type="ECO:0000313" key="2">
    <source>
        <dbReference type="EMBL" id="ORX53440.1"/>
    </source>
</evidence>
<dbReference type="AlphaFoldDB" id="A0A1Y1VDH1"/>
<reference evidence="2 3" key="2">
    <citation type="submission" date="2016-08" db="EMBL/GenBank/DDBJ databases">
        <title>Pervasive Adenine N6-methylation of Active Genes in Fungi.</title>
        <authorList>
            <consortium name="DOE Joint Genome Institute"/>
            <person name="Mondo S.J."/>
            <person name="Dannebaum R.O."/>
            <person name="Kuo R.C."/>
            <person name="Labutti K."/>
            <person name="Haridas S."/>
            <person name="Kuo A."/>
            <person name="Salamov A."/>
            <person name="Ahrendt S.R."/>
            <person name="Lipzen A."/>
            <person name="Sullivan W."/>
            <person name="Andreopoulos W.B."/>
            <person name="Clum A."/>
            <person name="Lindquist E."/>
            <person name="Daum C."/>
            <person name="Ramamoorthy G.K."/>
            <person name="Gryganskyi A."/>
            <person name="Culley D."/>
            <person name="Magnuson J.K."/>
            <person name="James T.Y."/>
            <person name="O'Malley M.A."/>
            <person name="Stajich J.E."/>
            <person name="Spatafora J.W."/>
            <person name="Visel A."/>
            <person name="Grigoriev I.V."/>
        </authorList>
    </citation>
    <scope>NUCLEOTIDE SEQUENCE [LARGE SCALE GENOMIC DNA]</scope>
    <source>
        <strain evidence="3">finn</strain>
    </source>
</reference>
<evidence type="ECO:0000313" key="3">
    <source>
        <dbReference type="Proteomes" id="UP000193719"/>
    </source>
</evidence>
<proteinExistence type="predicted"/>
<dbReference type="EMBL" id="MCFH01000013">
    <property type="protein sequence ID" value="ORX53440.1"/>
    <property type="molecule type" value="Genomic_DNA"/>
</dbReference>
<organism evidence="2 3">
    <name type="scientific">Piromyces finnis</name>
    <dbReference type="NCBI Taxonomy" id="1754191"/>
    <lineage>
        <taxon>Eukaryota</taxon>
        <taxon>Fungi</taxon>
        <taxon>Fungi incertae sedis</taxon>
        <taxon>Chytridiomycota</taxon>
        <taxon>Chytridiomycota incertae sedis</taxon>
        <taxon>Neocallimastigomycetes</taxon>
        <taxon>Neocallimastigales</taxon>
        <taxon>Neocallimastigaceae</taxon>
        <taxon>Piromyces</taxon>
    </lineage>
</organism>
<feature type="compositionally biased region" description="Basic and acidic residues" evidence="1">
    <location>
        <begin position="91"/>
        <end position="102"/>
    </location>
</feature>
<keyword evidence="3" id="KW-1185">Reference proteome</keyword>
<feature type="region of interest" description="Disordered" evidence="1">
    <location>
        <begin position="60"/>
        <end position="102"/>
    </location>
</feature>
<feature type="non-terminal residue" evidence="2">
    <location>
        <position position="102"/>
    </location>
</feature>
<evidence type="ECO:0000256" key="1">
    <source>
        <dbReference type="SAM" id="MobiDB-lite"/>
    </source>
</evidence>
<sequence>MELKSHIQKIQNSLFELDCPLAVHAIEEELYEPELKYQILEWLFEKYKFINNETLDISISPTTTTTKKKTSNSSRLTSPTSSYSSSQSSLELRRKRETSPIS</sequence>
<comment type="caution">
    <text evidence="2">The sequence shown here is derived from an EMBL/GenBank/DDBJ whole genome shotgun (WGS) entry which is preliminary data.</text>
</comment>
<dbReference type="Proteomes" id="UP000193719">
    <property type="component" value="Unassembled WGS sequence"/>
</dbReference>